<dbReference type="EMBL" id="PZKL01000037">
    <property type="protein sequence ID" value="PTH80106.1"/>
    <property type="molecule type" value="Genomic_DNA"/>
</dbReference>
<comment type="caution">
    <text evidence="2">The sequence shown here is derived from an EMBL/GenBank/DDBJ whole genome shotgun (WGS) entry which is preliminary data.</text>
</comment>
<accession>A0A2T4MZZ4</accession>
<feature type="region of interest" description="Disordered" evidence="1">
    <location>
        <begin position="367"/>
        <end position="386"/>
    </location>
</feature>
<dbReference type="RefSeq" id="WP_107683989.1">
    <property type="nucleotide sequence ID" value="NZ_PZKL01000037.1"/>
</dbReference>
<proteinExistence type="predicted"/>
<evidence type="ECO:0000313" key="3">
    <source>
        <dbReference type="Proteomes" id="UP000241986"/>
    </source>
</evidence>
<feature type="compositionally biased region" description="Polar residues" evidence="1">
    <location>
        <begin position="367"/>
        <end position="377"/>
    </location>
</feature>
<gene>
    <name evidence="2" type="ORF">DAA48_16210</name>
</gene>
<dbReference type="Proteomes" id="UP000241986">
    <property type="component" value="Unassembled WGS sequence"/>
</dbReference>
<name>A0A2T4MZZ4_AERVE</name>
<sequence>MKNAPEMNLSREVSRKILSESANKNGCVELCNVGINTTVCTSSIDVKKTFYVNAFSVKKDGVDGFLFNNVNNEDFHADFYPSSLVIGSKEIIREIPVGDLTDKKFLDETGKRKDYFSNLKEKIASEKERTLEQNFSVRGLVNKNIGRVYDLPETLAEFMSLGKTDQSKMYDTATYIINKYNGYHDEFGAKPLIIVDSAKDEAARIRSTFEQIEMQAIALRHNLSIDFEETNDRAIITVTDGKDTALSKLFVPVKHSSMSVNFSDGDSFDFTENLSVSQLDFYDKKTIVVERGTRMEPDESLFFDVYAKLTNYLYSMQWDDLPSLSYATMDGNEIHNQDDRNSLFLTKKLIDDVELMSNIRESIEHLSATSNGSQVRKPSTKDFAVS</sequence>
<evidence type="ECO:0000256" key="1">
    <source>
        <dbReference type="SAM" id="MobiDB-lite"/>
    </source>
</evidence>
<protein>
    <submittedName>
        <fullName evidence="2">Uncharacterized protein</fullName>
    </submittedName>
</protein>
<reference evidence="2 3" key="1">
    <citation type="submission" date="2018-03" db="EMBL/GenBank/DDBJ databases">
        <title>Aeromonas veronii whole genome sequencing and analysis.</title>
        <authorList>
            <person name="Xie H."/>
            <person name="Liu T."/>
            <person name="Wang K."/>
        </authorList>
    </citation>
    <scope>NUCLEOTIDE SEQUENCE [LARGE SCALE GENOMIC DNA]</scope>
    <source>
        <strain evidence="2 3">XH.VA.1</strain>
    </source>
</reference>
<evidence type="ECO:0000313" key="2">
    <source>
        <dbReference type="EMBL" id="PTH80106.1"/>
    </source>
</evidence>
<organism evidence="2 3">
    <name type="scientific">Aeromonas veronii</name>
    <dbReference type="NCBI Taxonomy" id="654"/>
    <lineage>
        <taxon>Bacteria</taxon>
        <taxon>Pseudomonadati</taxon>
        <taxon>Pseudomonadota</taxon>
        <taxon>Gammaproteobacteria</taxon>
        <taxon>Aeromonadales</taxon>
        <taxon>Aeromonadaceae</taxon>
        <taxon>Aeromonas</taxon>
    </lineage>
</organism>
<dbReference type="AlphaFoldDB" id="A0A2T4MZZ4"/>